<dbReference type="CDD" id="cd00077">
    <property type="entry name" value="HDc"/>
    <property type="match status" value="1"/>
</dbReference>
<evidence type="ECO:0000256" key="1">
    <source>
        <dbReference type="ARBA" id="ARBA00022801"/>
    </source>
</evidence>
<feature type="compositionally biased region" description="Basic and acidic residues" evidence="2">
    <location>
        <begin position="15"/>
        <end position="27"/>
    </location>
</feature>
<organism evidence="4 5">
    <name type="scientific">Waterburya agarophytonicola KI4</name>
    <dbReference type="NCBI Taxonomy" id="2874699"/>
    <lineage>
        <taxon>Bacteria</taxon>
        <taxon>Bacillati</taxon>
        <taxon>Cyanobacteriota</taxon>
        <taxon>Cyanophyceae</taxon>
        <taxon>Pleurocapsales</taxon>
        <taxon>Hyellaceae</taxon>
        <taxon>Waterburya</taxon>
        <taxon>Waterburya agarophytonicola</taxon>
    </lineage>
</organism>
<dbReference type="InterPro" id="IPR006674">
    <property type="entry name" value="HD_domain"/>
</dbReference>
<name>A0A964BTE4_9CYAN</name>
<proteinExistence type="predicted"/>
<evidence type="ECO:0000313" key="4">
    <source>
        <dbReference type="EMBL" id="MCC0178193.1"/>
    </source>
</evidence>
<dbReference type="SUPFAM" id="SSF109604">
    <property type="entry name" value="HD-domain/PDEase-like"/>
    <property type="match status" value="1"/>
</dbReference>
<evidence type="ECO:0000256" key="2">
    <source>
        <dbReference type="SAM" id="MobiDB-lite"/>
    </source>
</evidence>
<dbReference type="InterPro" id="IPR003607">
    <property type="entry name" value="HD/PDEase_dom"/>
</dbReference>
<dbReference type="RefSeq" id="WP_229641261.1">
    <property type="nucleotide sequence ID" value="NZ_JADWDC010000037.1"/>
</dbReference>
<gene>
    <name evidence="4" type="primary">dgt</name>
    <name evidence="4" type="ORF">I4641_14515</name>
</gene>
<dbReference type="NCBIfam" id="TIGR01353">
    <property type="entry name" value="dGTP_triPase"/>
    <property type="match status" value="1"/>
</dbReference>
<reference evidence="4" key="1">
    <citation type="journal article" date="2021" name="Antonie Van Leeuwenhoek">
        <title>Draft genome and description of Waterburya agarophytonicola gen. nov. sp. nov. (Pleurocapsales, Cyanobacteria): a seaweed symbiont.</title>
        <authorList>
            <person name="Bonthond G."/>
            <person name="Shalygin S."/>
            <person name="Bayer T."/>
            <person name="Weinberger F."/>
        </authorList>
    </citation>
    <scope>NUCLEOTIDE SEQUENCE</scope>
    <source>
        <strain evidence="4">KI4</strain>
    </source>
</reference>
<dbReference type="Gene3D" id="1.10.3210.10">
    <property type="entry name" value="Hypothetical protein af1432"/>
    <property type="match status" value="1"/>
</dbReference>
<dbReference type="Pfam" id="PF01966">
    <property type="entry name" value="HD"/>
    <property type="match status" value="1"/>
</dbReference>
<accession>A0A964BTE4</accession>
<dbReference type="InterPro" id="IPR026875">
    <property type="entry name" value="PHydrolase_assoc_dom"/>
</dbReference>
<dbReference type="AlphaFoldDB" id="A0A964BTE4"/>
<dbReference type="PANTHER" id="PTHR11373:SF32">
    <property type="entry name" value="DEOXYGUANOSINETRIPHOSPHATE TRIPHOSPHOHYDROLASE"/>
    <property type="match status" value="1"/>
</dbReference>
<keyword evidence="5" id="KW-1185">Reference proteome</keyword>
<sequence>MLERQQRQHKPFGNKGDKPGDSRKSFQVDRDRILYSSAFRRLAQITQVVTAQEGHVFHNRLTHSLKVAQVARRLAERLVEEQPDVAAAIGGIDPDVVESAALAHDLGHPPFGHTAEEELDNCAVKAGLSDGFEGNAQSFRILTRLAIHRIDYYGLNLTKATLNAVLKYPWLRSADPTSKRHRKYSIYDLDRQGFEFAKPEGSDTQSIEASIMDFADDITYSVHDLEDFYLAGLIPLELLATDWDELDRFINKWLRESPHNWVAKVVKANPHRFQNFLNATYNLKGQYPPGSFEQKAQIKRISSQLIQTYIHSVELTTEYGDRGYLKYNRNREEELRFLQRIVWSYVISAPRLATQRYGQKRIIKTLFEIYLEAIRDRDLSFIPPRFVREFLEIEEHTGNKTEMCLEKIRMAVDIIAGLSETEAVVQYRRLIGISQGSFLDNWH</sequence>
<dbReference type="GO" id="GO:0008832">
    <property type="term" value="F:dGTPase activity"/>
    <property type="evidence" value="ECO:0007669"/>
    <property type="project" value="TreeGrafter"/>
</dbReference>
<dbReference type="SMART" id="SM00471">
    <property type="entry name" value="HDc"/>
    <property type="match status" value="1"/>
</dbReference>
<dbReference type="InterPro" id="IPR006261">
    <property type="entry name" value="dGTPase"/>
</dbReference>
<dbReference type="EMBL" id="JADWDC010000037">
    <property type="protein sequence ID" value="MCC0178193.1"/>
    <property type="molecule type" value="Genomic_DNA"/>
</dbReference>
<feature type="region of interest" description="Disordered" evidence="2">
    <location>
        <begin position="1"/>
        <end position="27"/>
    </location>
</feature>
<dbReference type="Proteomes" id="UP000729733">
    <property type="component" value="Unassembled WGS sequence"/>
</dbReference>
<keyword evidence="1" id="KW-0378">Hydrolase</keyword>
<dbReference type="InterPro" id="IPR050135">
    <property type="entry name" value="dGTPase-like"/>
</dbReference>
<evidence type="ECO:0000259" key="3">
    <source>
        <dbReference type="PROSITE" id="PS51831"/>
    </source>
</evidence>
<evidence type="ECO:0000313" key="5">
    <source>
        <dbReference type="Proteomes" id="UP000729733"/>
    </source>
</evidence>
<dbReference type="GO" id="GO:0006203">
    <property type="term" value="P:dGTP catabolic process"/>
    <property type="evidence" value="ECO:0007669"/>
    <property type="project" value="TreeGrafter"/>
</dbReference>
<protein>
    <submittedName>
        <fullName evidence="4">DNTP triphosphohydrolase</fullName>
    </submittedName>
</protein>
<dbReference type="PANTHER" id="PTHR11373">
    <property type="entry name" value="DEOXYNUCLEOSIDE TRIPHOSPHATE TRIPHOSPHOHYDROLASE"/>
    <property type="match status" value="1"/>
</dbReference>
<comment type="caution">
    <text evidence="4">The sequence shown here is derived from an EMBL/GenBank/DDBJ whole genome shotgun (WGS) entry which is preliminary data.</text>
</comment>
<dbReference type="PROSITE" id="PS51831">
    <property type="entry name" value="HD"/>
    <property type="match status" value="1"/>
</dbReference>
<feature type="domain" description="HD" evidence="3">
    <location>
        <begin position="60"/>
        <end position="221"/>
    </location>
</feature>
<dbReference type="Pfam" id="PF13286">
    <property type="entry name" value="HD_assoc"/>
    <property type="match status" value="1"/>
</dbReference>